<dbReference type="Pfam" id="PF05645">
    <property type="entry name" value="RNA_pol_Rpc82"/>
    <property type="match status" value="1"/>
</dbReference>
<sequence length="694" mass="79297">MSVIDNIIGNTMSEIEGSKDSGISNLPNDPSNTTDNNSGSNNTELFVSTNCINNVELRTLNPEAFLYSELIRSFLGEKASEVIKCLILKGRLTFRELSDRLNIDLKSIKETLVSLVQLRCVSYMDSDGAGSNIKKNGNTNKFYYSYNEEGLLILLYSGDIITNLTNYYYENDDDNDEKQLMSEILHNVLSFGSLRPRDFVANNHNVSESMLQSLFVRLVEDKFFINCTPLLYIPKIDLWNRLYSREYNSIPKNSALSDLKKRQQSKDKAKDKYLQLINQPSSVNENQNIIVVDTKTSLRKINDDISLTFNLPRYWKFKRSQHIVQFAAVRAGYLPSVILETALKITEKASPDVKSPLLYTELVQELNELEGITDDLKLHEENQPGVLFNAIDISKHLSKSIDLRGSIVTKLTSRQLRTANNGTADNTDNDAEQPSKKRLKTEDGFVVPPLPASVKPSNDKNNLENENYEDEHDDDYDDYIDDDDQEPHSVPIINAHLKLLANGSVEFIKEAKPGMYYVPYSSLIPCLKTYTYDTLIQATLGSSAFRVLRCIRENRLVTEKLLNNLALMREKDIRSVLSSLARYNGVEIQELPRTADRSASRSVFLFRTNNSRAFNFMKSNLCWNIANLIYRLENLKNENSTLLTKAQREDVKGKEMELLLTSEINQLKMVQERQLNSITRIDRLLSLWEIFKQL</sequence>
<feature type="domain" description="RNA polymerase III subunit RPC82-related helix-turn-helix" evidence="13">
    <location>
        <begin position="65"/>
        <end position="124"/>
    </location>
</feature>
<feature type="domain" description="DNA-directed RNA polymerase III subunit RPC3 winged-helix" evidence="14">
    <location>
        <begin position="534"/>
        <end position="607"/>
    </location>
</feature>
<dbReference type="GO" id="GO:0003697">
    <property type="term" value="F:single-stranded DNA binding"/>
    <property type="evidence" value="ECO:0007669"/>
    <property type="project" value="UniProtKB-UniRule"/>
</dbReference>
<dbReference type="GO" id="GO:0006351">
    <property type="term" value="P:DNA-templated transcription"/>
    <property type="evidence" value="ECO:0007669"/>
    <property type="project" value="InterPro"/>
</dbReference>
<keyword evidence="16" id="KW-1185">Reference proteome</keyword>
<evidence type="ECO:0000256" key="3">
    <source>
        <dbReference type="ARBA" id="ARBA00011206"/>
    </source>
</evidence>
<dbReference type="Gene3D" id="1.10.10.10">
    <property type="entry name" value="Winged helix-like DNA-binding domain superfamily/Winged helix DNA-binding domain"/>
    <property type="match status" value="2"/>
</dbReference>
<protein>
    <recommendedName>
        <fullName evidence="4 9">DNA-directed RNA polymerase III subunit RPC3</fullName>
        <shortName evidence="9">RNA polymerase III subunit C3</shortName>
    </recommendedName>
</protein>
<evidence type="ECO:0000256" key="5">
    <source>
        <dbReference type="ARBA" id="ARBA00022478"/>
    </source>
</evidence>
<evidence type="ECO:0000256" key="1">
    <source>
        <dbReference type="ARBA" id="ARBA00004123"/>
    </source>
</evidence>
<keyword evidence="5 9" id="KW-0240">DNA-directed RNA polymerase</keyword>
<feature type="region of interest" description="Disordered" evidence="11">
    <location>
        <begin position="15"/>
        <end position="40"/>
    </location>
</feature>
<evidence type="ECO:0000256" key="10">
    <source>
        <dbReference type="SAM" id="Coils"/>
    </source>
</evidence>
<dbReference type="OrthoDB" id="272392at2759"/>
<comment type="subunit">
    <text evidence="3 9">Component of the RNA polymerase III (Pol III) complex consisting of 17 subunits.</text>
</comment>
<comment type="similarity">
    <text evidence="2 9">Belongs to the RNA polymerase beta chain family.</text>
</comment>
<dbReference type="GO" id="GO:0005666">
    <property type="term" value="C:RNA polymerase III complex"/>
    <property type="evidence" value="ECO:0007669"/>
    <property type="project" value="UniProtKB-UniRule"/>
</dbReference>
<evidence type="ECO:0000256" key="9">
    <source>
        <dbReference type="RuleBase" id="RU367076"/>
    </source>
</evidence>
<comment type="function">
    <text evidence="8 9">DNA-dependent RNA polymerase catalyzes the transcription of DNA into RNA using the four ribonucleoside triphosphates as substrates. Specific core component of RNA polymerase III which synthesizes small RNAs, such as 5S rRNA and tRNAs.</text>
</comment>
<dbReference type="InterPro" id="IPR055207">
    <property type="entry name" value="POLR3C_WHD"/>
</dbReference>
<feature type="domain" description="RNA polymerase III Rpc82 C -terminal" evidence="12">
    <location>
        <begin position="214"/>
        <end position="527"/>
    </location>
</feature>
<reference evidence="16" key="1">
    <citation type="submission" date="2018-06" db="EMBL/GenBank/DDBJ databases">
        <authorList>
            <person name="Guldener U."/>
        </authorList>
    </citation>
    <scope>NUCLEOTIDE SEQUENCE [LARGE SCALE GENOMIC DNA]</scope>
    <source>
        <strain evidence="16">UTAD17</strain>
    </source>
</reference>
<evidence type="ECO:0000256" key="8">
    <source>
        <dbReference type="ARBA" id="ARBA00025127"/>
    </source>
</evidence>
<dbReference type="EMBL" id="UFAJ01000151">
    <property type="protein sequence ID" value="SSD59489.1"/>
    <property type="molecule type" value="Genomic_DNA"/>
</dbReference>
<feature type="region of interest" description="Disordered" evidence="11">
    <location>
        <begin position="418"/>
        <end position="475"/>
    </location>
</feature>
<dbReference type="SUPFAM" id="SSF46785">
    <property type="entry name" value="Winged helix' DNA-binding domain"/>
    <property type="match status" value="1"/>
</dbReference>
<keyword evidence="6 9" id="KW-0804">Transcription</keyword>
<evidence type="ECO:0000313" key="15">
    <source>
        <dbReference type="EMBL" id="SSD59489.1"/>
    </source>
</evidence>
<dbReference type="PANTHER" id="PTHR12949">
    <property type="entry name" value="RNA POLYMERASE III DNA DIRECTED -RELATED"/>
    <property type="match status" value="1"/>
</dbReference>
<accession>A0A376B4I5</accession>
<evidence type="ECO:0000256" key="2">
    <source>
        <dbReference type="ARBA" id="ARBA00006835"/>
    </source>
</evidence>
<dbReference type="InterPro" id="IPR013197">
    <property type="entry name" value="RNA_pol_III_RPC82-rel_HTH"/>
</dbReference>
<feature type="compositionally biased region" description="Low complexity" evidence="11">
    <location>
        <begin position="25"/>
        <end position="40"/>
    </location>
</feature>
<dbReference type="InterPro" id="IPR039748">
    <property type="entry name" value="RPC3"/>
</dbReference>
<comment type="subcellular location">
    <subcellularLocation>
        <location evidence="1 9">Nucleus</location>
    </subcellularLocation>
</comment>
<dbReference type="InterPro" id="IPR036388">
    <property type="entry name" value="WH-like_DNA-bd_sf"/>
</dbReference>
<dbReference type="Pfam" id="PF08221">
    <property type="entry name" value="HTH_9"/>
    <property type="match status" value="1"/>
</dbReference>
<dbReference type="Pfam" id="PF20912">
    <property type="entry name" value="RPC3_helical"/>
    <property type="match status" value="1"/>
</dbReference>
<gene>
    <name evidence="15" type="ORF">SCODWIG_01250</name>
</gene>
<dbReference type="VEuPathDB" id="FungiDB:SCODWIG_01250"/>
<keyword evidence="7 9" id="KW-0539">Nucleus</keyword>
<dbReference type="Proteomes" id="UP000262825">
    <property type="component" value="Unassembled WGS sequence"/>
</dbReference>
<evidence type="ECO:0000256" key="4">
    <source>
        <dbReference type="ARBA" id="ARBA00016689"/>
    </source>
</evidence>
<feature type="compositionally biased region" description="Acidic residues" evidence="11">
    <location>
        <begin position="466"/>
        <end position="475"/>
    </location>
</feature>
<evidence type="ECO:0000259" key="14">
    <source>
        <dbReference type="Pfam" id="PF22536"/>
    </source>
</evidence>
<name>A0A376B4I5_9ASCO</name>
<keyword evidence="10" id="KW-0175">Coiled coil</keyword>
<dbReference type="InterPro" id="IPR036390">
    <property type="entry name" value="WH_DNA-bd_sf"/>
</dbReference>
<dbReference type="PANTHER" id="PTHR12949:SF0">
    <property type="entry name" value="DNA-DIRECTED RNA POLYMERASE III SUBUNIT RPC3"/>
    <property type="match status" value="1"/>
</dbReference>
<dbReference type="AlphaFoldDB" id="A0A376B4I5"/>
<feature type="coiled-coil region" evidence="10">
    <location>
        <begin position="625"/>
        <end position="652"/>
    </location>
</feature>
<evidence type="ECO:0000259" key="12">
    <source>
        <dbReference type="Pfam" id="PF05645"/>
    </source>
</evidence>
<dbReference type="Pfam" id="PF22536">
    <property type="entry name" value="WHD_POLR3C"/>
    <property type="match status" value="1"/>
</dbReference>
<evidence type="ECO:0000256" key="11">
    <source>
        <dbReference type="SAM" id="MobiDB-lite"/>
    </source>
</evidence>
<proteinExistence type="inferred from homology"/>
<evidence type="ECO:0000256" key="6">
    <source>
        <dbReference type="ARBA" id="ARBA00023163"/>
    </source>
</evidence>
<evidence type="ECO:0000259" key="13">
    <source>
        <dbReference type="Pfam" id="PF08221"/>
    </source>
</evidence>
<evidence type="ECO:0000313" key="16">
    <source>
        <dbReference type="Proteomes" id="UP000262825"/>
    </source>
</evidence>
<evidence type="ECO:0000256" key="7">
    <source>
        <dbReference type="ARBA" id="ARBA00023242"/>
    </source>
</evidence>
<organism evidence="15 16">
    <name type="scientific">Saccharomycodes ludwigii</name>
    <dbReference type="NCBI Taxonomy" id="36035"/>
    <lineage>
        <taxon>Eukaryota</taxon>
        <taxon>Fungi</taxon>
        <taxon>Dikarya</taxon>
        <taxon>Ascomycota</taxon>
        <taxon>Saccharomycotina</taxon>
        <taxon>Saccharomycetes</taxon>
        <taxon>Saccharomycodales</taxon>
        <taxon>Saccharomycodaceae</taxon>
        <taxon>Saccharomycodes</taxon>
    </lineage>
</organism>
<dbReference type="InterPro" id="IPR008806">
    <property type="entry name" value="RNA_pol_III_Rpc82_C"/>
</dbReference>